<evidence type="ECO:0000313" key="2">
    <source>
        <dbReference type="Proteomes" id="UP000546162"/>
    </source>
</evidence>
<reference evidence="1 2" key="1">
    <citation type="submission" date="2020-08" db="EMBL/GenBank/DDBJ databases">
        <title>Sequencing the genomes of 1000 actinobacteria strains.</title>
        <authorList>
            <person name="Klenk H.-P."/>
        </authorList>
    </citation>
    <scope>NUCLEOTIDE SEQUENCE [LARGE SCALE GENOMIC DNA]</scope>
    <source>
        <strain evidence="1 2">DSM 45809</strain>
    </source>
</reference>
<protein>
    <submittedName>
        <fullName evidence="1">Uncharacterized protein</fullName>
    </submittedName>
</protein>
<organism evidence="1 2">
    <name type="scientific">Actinoplanes octamycinicus</name>
    <dbReference type="NCBI Taxonomy" id="135948"/>
    <lineage>
        <taxon>Bacteria</taxon>
        <taxon>Bacillati</taxon>
        <taxon>Actinomycetota</taxon>
        <taxon>Actinomycetes</taxon>
        <taxon>Micromonosporales</taxon>
        <taxon>Micromonosporaceae</taxon>
        <taxon>Actinoplanes</taxon>
    </lineage>
</organism>
<comment type="caution">
    <text evidence="1">The sequence shown here is derived from an EMBL/GenBank/DDBJ whole genome shotgun (WGS) entry which is preliminary data.</text>
</comment>
<gene>
    <name evidence="1" type="ORF">BJY16_007065</name>
</gene>
<evidence type="ECO:0000313" key="1">
    <source>
        <dbReference type="EMBL" id="MBB4743606.1"/>
    </source>
</evidence>
<dbReference type="Proteomes" id="UP000546162">
    <property type="component" value="Unassembled WGS sequence"/>
</dbReference>
<dbReference type="RefSeq" id="WP_185043868.1">
    <property type="nucleotide sequence ID" value="NZ_BAABFG010000005.1"/>
</dbReference>
<accession>A0A7W7H447</accession>
<proteinExistence type="predicted"/>
<dbReference type="EMBL" id="JACHNB010000001">
    <property type="protein sequence ID" value="MBB4743606.1"/>
    <property type="molecule type" value="Genomic_DNA"/>
</dbReference>
<name>A0A7W7H447_9ACTN</name>
<sequence length="158" mass="17916">MNEVRLQEAGGYFVGDLLRLTSETFEVQLVHVGVSRVSVEWPWLEVDSASNNSWDGTMGFSRKSQSYDWCNTPWRLEPDPEELEKGDSCFVGIPPTDVRIVEIIEYDPPADFGFLPRPELVLAVRPVEFWGDVEAGFGINLNSGEPIEIELIERRTRA</sequence>
<dbReference type="AlphaFoldDB" id="A0A7W7H447"/>
<keyword evidence="2" id="KW-1185">Reference proteome</keyword>